<organism evidence="1">
    <name type="scientific">Helianthus annuus</name>
    <name type="common">Common sunflower</name>
    <dbReference type="NCBI Taxonomy" id="4232"/>
    <lineage>
        <taxon>Eukaryota</taxon>
        <taxon>Viridiplantae</taxon>
        <taxon>Streptophyta</taxon>
        <taxon>Embryophyta</taxon>
        <taxon>Tracheophyta</taxon>
        <taxon>Spermatophyta</taxon>
        <taxon>Magnoliopsida</taxon>
        <taxon>eudicotyledons</taxon>
        <taxon>Gunneridae</taxon>
        <taxon>Pentapetalae</taxon>
        <taxon>asterids</taxon>
        <taxon>campanulids</taxon>
        <taxon>Asterales</taxon>
        <taxon>Asteraceae</taxon>
        <taxon>Asteroideae</taxon>
        <taxon>Heliantheae alliance</taxon>
        <taxon>Heliantheae</taxon>
        <taxon>Helianthus</taxon>
    </lineage>
</organism>
<proteinExistence type="predicted"/>
<evidence type="ECO:0000313" key="1">
    <source>
        <dbReference type="EMBL" id="OTF84687.1"/>
    </source>
</evidence>
<protein>
    <submittedName>
        <fullName evidence="1">Uncharacterized protein</fullName>
    </submittedName>
</protein>
<sequence length="149" mass="17580">MTCHRSHPLNLNMMVFEDLESHLPNGLLWLEKYHPIQGGANENDETTSLCFQLELSDKKCKFLRPSSGGMDPEKELYERSRYLNRVMEPMNTGMDPLKKFVDRSRYFNQVMEPMNMGMTPLKEFLERSRYLNLVIEPFNIEMVPLNEFP</sequence>
<name>A0A1Y3BX38_HELAN</name>
<dbReference type="EMBL" id="KZ113328">
    <property type="protein sequence ID" value="OTF84687.1"/>
    <property type="molecule type" value="Genomic_DNA"/>
</dbReference>
<dbReference type="AlphaFoldDB" id="A0A1Y3BX38"/>
<gene>
    <name evidence="1" type="ORF">HannXRQ_Chr00c0004g0571001</name>
</gene>
<dbReference type="InParanoid" id="A0A1Y3BX38"/>
<accession>A0A1Y3BX38</accession>
<reference evidence="1" key="1">
    <citation type="submission" date="2017-02" db="EMBL/GenBank/DDBJ databases">
        <title>Sunflower complete genome.</title>
        <authorList>
            <person name="Langlade N."/>
            <person name="Munos S."/>
        </authorList>
    </citation>
    <scope>NUCLEOTIDE SEQUENCE [LARGE SCALE GENOMIC DNA]</scope>
    <source>
        <tissue evidence="1">Leaves</tissue>
    </source>
</reference>